<dbReference type="GO" id="GO:0008483">
    <property type="term" value="F:transaminase activity"/>
    <property type="evidence" value="ECO:0007669"/>
    <property type="project" value="UniProtKB-KW"/>
</dbReference>
<dbReference type="InterPro" id="IPR015421">
    <property type="entry name" value="PyrdxlP-dep_Trfase_major"/>
</dbReference>
<dbReference type="PANTHER" id="PTHR43525">
    <property type="entry name" value="PROTEIN MALY"/>
    <property type="match status" value="1"/>
</dbReference>
<dbReference type="Gene3D" id="3.40.640.10">
    <property type="entry name" value="Type I PLP-dependent aspartate aminotransferase-like (Major domain)"/>
    <property type="match status" value="1"/>
</dbReference>
<evidence type="ECO:0000256" key="1">
    <source>
        <dbReference type="ARBA" id="ARBA00001933"/>
    </source>
</evidence>
<dbReference type="RefSeq" id="WP_072968803.1">
    <property type="nucleotide sequence ID" value="NZ_FRAJ01000029.1"/>
</dbReference>
<evidence type="ECO:0000256" key="5">
    <source>
        <dbReference type="ARBA" id="ARBA00037974"/>
    </source>
</evidence>
<accession>A0A1M6TMC4</accession>
<sequence>MNFNDLEKKIDFKVKLILLYNPHNPVGRVWSKNELKELGKLCIKNNIIVISDEIHSDLIFKGYKHTSFATILTHVT</sequence>
<dbReference type="PANTHER" id="PTHR43525:SF1">
    <property type="entry name" value="PROTEIN MALY"/>
    <property type="match status" value="1"/>
</dbReference>
<dbReference type="InterPro" id="IPR051798">
    <property type="entry name" value="Class-II_PLP-Dep_Aminotrans"/>
</dbReference>
<dbReference type="SUPFAM" id="SSF53383">
    <property type="entry name" value="PLP-dependent transferases"/>
    <property type="match status" value="1"/>
</dbReference>
<keyword evidence="8" id="KW-1185">Reference proteome</keyword>
<evidence type="ECO:0000256" key="4">
    <source>
        <dbReference type="ARBA" id="ARBA00023239"/>
    </source>
</evidence>
<feature type="domain" description="Aminotransferase class I/classII large" evidence="6">
    <location>
        <begin position="2"/>
        <end position="63"/>
    </location>
</feature>
<evidence type="ECO:0000313" key="8">
    <source>
        <dbReference type="Proteomes" id="UP000184082"/>
    </source>
</evidence>
<comment type="cofactor">
    <cofactor evidence="1">
        <name>pyridoxal 5'-phosphate</name>
        <dbReference type="ChEBI" id="CHEBI:597326"/>
    </cofactor>
</comment>
<dbReference type="GO" id="GO:0047804">
    <property type="term" value="F:cysteine-S-conjugate beta-lyase activity"/>
    <property type="evidence" value="ECO:0007669"/>
    <property type="project" value="UniProtKB-EC"/>
</dbReference>
<gene>
    <name evidence="7" type="ORF">SAMN02745883_02390</name>
</gene>
<dbReference type="InterPro" id="IPR015424">
    <property type="entry name" value="PyrdxlP-dep_Trfase"/>
</dbReference>
<protein>
    <recommendedName>
        <fullName evidence="2">cysteine-S-conjugate beta-lyase</fullName>
        <ecNumber evidence="2">4.4.1.13</ecNumber>
    </recommendedName>
</protein>
<keyword evidence="7" id="KW-0808">Transferase</keyword>
<dbReference type="EC" id="4.4.1.13" evidence="2"/>
<dbReference type="InterPro" id="IPR004839">
    <property type="entry name" value="Aminotransferase_I/II_large"/>
</dbReference>
<dbReference type="GO" id="GO:0030170">
    <property type="term" value="F:pyridoxal phosphate binding"/>
    <property type="evidence" value="ECO:0007669"/>
    <property type="project" value="InterPro"/>
</dbReference>
<evidence type="ECO:0000259" key="6">
    <source>
        <dbReference type="Pfam" id="PF00155"/>
    </source>
</evidence>
<comment type="similarity">
    <text evidence="5">Belongs to the class-II pyridoxal-phosphate-dependent aminotransferase family. MalY/PatB cystathionine beta-lyase subfamily.</text>
</comment>
<reference evidence="7 8" key="1">
    <citation type="submission" date="2016-11" db="EMBL/GenBank/DDBJ databases">
        <authorList>
            <person name="Jaros S."/>
            <person name="Januszkiewicz K."/>
            <person name="Wedrychowicz H."/>
        </authorList>
    </citation>
    <scope>NUCLEOTIDE SEQUENCE [LARGE SCALE GENOMIC DNA]</scope>
    <source>
        <strain evidence="7 8">DSM 14501</strain>
    </source>
</reference>
<keyword evidence="7" id="KW-0032">Aminotransferase</keyword>
<dbReference type="Pfam" id="PF00155">
    <property type="entry name" value="Aminotran_1_2"/>
    <property type="match status" value="1"/>
</dbReference>
<organism evidence="7 8">
    <name type="scientific">Caminicella sporogenes DSM 14501</name>
    <dbReference type="NCBI Taxonomy" id="1121266"/>
    <lineage>
        <taxon>Bacteria</taxon>
        <taxon>Bacillati</taxon>
        <taxon>Bacillota</taxon>
        <taxon>Clostridia</taxon>
        <taxon>Peptostreptococcales</taxon>
        <taxon>Caminicellaceae</taxon>
        <taxon>Caminicella</taxon>
    </lineage>
</organism>
<keyword evidence="3" id="KW-0663">Pyridoxal phosphate</keyword>
<evidence type="ECO:0000256" key="3">
    <source>
        <dbReference type="ARBA" id="ARBA00022898"/>
    </source>
</evidence>
<keyword evidence="4" id="KW-0456">Lyase</keyword>
<name>A0A1M6TMC4_9FIRM</name>
<dbReference type="STRING" id="1121266.SAMN02745883_02390"/>
<evidence type="ECO:0000313" key="7">
    <source>
        <dbReference type="EMBL" id="SHK58019.1"/>
    </source>
</evidence>
<proteinExistence type="inferred from homology"/>
<dbReference type="EMBL" id="FRAJ01000029">
    <property type="protein sequence ID" value="SHK58019.1"/>
    <property type="molecule type" value="Genomic_DNA"/>
</dbReference>
<evidence type="ECO:0000256" key="2">
    <source>
        <dbReference type="ARBA" id="ARBA00012224"/>
    </source>
</evidence>
<dbReference type="AlphaFoldDB" id="A0A1M6TMC4"/>
<dbReference type="Proteomes" id="UP000184082">
    <property type="component" value="Unassembled WGS sequence"/>
</dbReference>